<evidence type="ECO:0000256" key="2">
    <source>
        <dbReference type="SAM" id="MobiDB-lite"/>
    </source>
</evidence>
<dbReference type="InterPro" id="IPR008653">
    <property type="entry name" value="IER"/>
</dbReference>
<dbReference type="Pfam" id="PF05760">
    <property type="entry name" value="IER"/>
    <property type="match status" value="1"/>
</dbReference>
<evidence type="ECO:0000313" key="3">
    <source>
        <dbReference type="EMBL" id="AHH38440.1"/>
    </source>
</evidence>
<sequence>MEYKVEAHRIMSISLGKIYNSRVQRGGIKLHKNLLVSLVLRSARQVYLSDYYGGVCLNGPHGETKEWELTEGVQEKESLPTPAECDRPEQPESAGCAESQSQADSPLDSNVNLTVDVSPSSTESPVVSSDTPCESKTTQVGSLDRETDAVLGTEGSSEQPPKPAACSNRKRSAEKSPAATDSPLKRTKKTSSNQEESEEMDTSNVSNLITIFGSSFSGLLSKDSAKEDTQEDAGDSGQICCDQMLKNLNPWSTAIVAF</sequence>
<feature type="region of interest" description="Disordered" evidence="2">
    <location>
        <begin position="71"/>
        <end position="206"/>
    </location>
</feature>
<keyword evidence="4" id="KW-1185">Reference proteome</keyword>
<dbReference type="EMBL" id="JT408729">
    <property type="protein sequence ID" value="AHH38440.1"/>
    <property type="molecule type" value="mRNA"/>
</dbReference>
<evidence type="ECO:0000256" key="1">
    <source>
        <dbReference type="ARBA" id="ARBA00006186"/>
    </source>
</evidence>
<dbReference type="PANTHER" id="PTHR15895">
    <property type="entry name" value="IMMEDIATE EARLY RESPONSE GENE"/>
    <property type="match status" value="1"/>
</dbReference>
<reference evidence="5" key="3">
    <citation type="submission" date="2025-04" db="UniProtKB">
        <authorList>
            <consortium name="RefSeq"/>
        </authorList>
    </citation>
    <scope>IDENTIFICATION</scope>
    <source>
        <tissue evidence="5">Blood</tissue>
    </source>
</reference>
<comment type="similarity">
    <text evidence="1">Belongs to the IER family.</text>
</comment>
<accession>W5U9F0</accession>
<reference evidence="3" key="1">
    <citation type="journal article" date="2012" name="BMC Genomics">
        <title>Efficient assembly and annotation of the transcriptome of catfish by RNA-Seq analysis of a doubled haploid homozygote.</title>
        <authorList>
            <person name="Liu S."/>
            <person name="Zhang Y."/>
            <person name="Zhou Z."/>
            <person name="Waldbieser G."/>
            <person name="Sun F."/>
            <person name="Lu J."/>
            <person name="Zhang J."/>
            <person name="Jiang Y."/>
            <person name="Zhang H."/>
            <person name="Wang X."/>
            <person name="Rajendran K.V."/>
            <person name="Khoo L."/>
            <person name="Kucuktas H."/>
            <person name="Peatman E."/>
            <person name="Liu Z."/>
        </authorList>
    </citation>
    <scope>NUCLEOTIDE SEQUENCE</scope>
    <source>
        <tissue evidence="3">Mixed</tissue>
    </source>
</reference>
<feature type="compositionally biased region" description="Low complexity" evidence="2">
    <location>
        <begin position="114"/>
        <end position="132"/>
    </location>
</feature>
<dbReference type="OrthoDB" id="6358394at2759"/>
<dbReference type="CTD" id="51278"/>
<evidence type="ECO:0000313" key="5">
    <source>
        <dbReference type="RefSeq" id="XP_017333009.1"/>
    </source>
</evidence>
<dbReference type="GeneID" id="100304758"/>
<organism evidence="3">
    <name type="scientific">Ictalurus punctatus</name>
    <name type="common">Channel catfish</name>
    <name type="synonym">Silurus punctatus</name>
    <dbReference type="NCBI Taxonomy" id="7998"/>
    <lineage>
        <taxon>Eukaryota</taxon>
        <taxon>Metazoa</taxon>
        <taxon>Chordata</taxon>
        <taxon>Craniata</taxon>
        <taxon>Vertebrata</taxon>
        <taxon>Euteleostomi</taxon>
        <taxon>Actinopterygii</taxon>
        <taxon>Neopterygii</taxon>
        <taxon>Teleostei</taxon>
        <taxon>Ostariophysi</taxon>
        <taxon>Siluriformes</taxon>
        <taxon>Ictaluridae</taxon>
        <taxon>Ictalurus</taxon>
    </lineage>
</organism>
<dbReference type="Proteomes" id="UP000221080">
    <property type="component" value="Chromosome 10"/>
</dbReference>
<dbReference type="RefSeq" id="XP_017333009.1">
    <property type="nucleotide sequence ID" value="XM_017477520.3"/>
</dbReference>
<dbReference type="OMA" id="ICCDESV"/>
<feature type="compositionally biased region" description="Basic and acidic residues" evidence="2">
    <location>
        <begin position="71"/>
        <end position="90"/>
    </location>
</feature>
<evidence type="ECO:0000313" key="4">
    <source>
        <dbReference type="Proteomes" id="UP000221080"/>
    </source>
</evidence>
<feature type="compositionally biased region" description="Polar residues" evidence="2">
    <location>
        <begin position="98"/>
        <end position="113"/>
    </location>
</feature>
<dbReference type="STRING" id="7998.ENSIPUP00000037438"/>
<proteinExistence type="evidence at transcript level"/>
<dbReference type="KEGG" id="ipu:100304758"/>
<reference evidence="4" key="2">
    <citation type="journal article" date="2016" name="Nat. Commun.">
        <title>The channel catfish genome sequence provides insights into the evolution of scale formation in teleosts.</title>
        <authorList>
            <person name="Liu Z."/>
            <person name="Liu S."/>
            <person name="Yao J."/>
            <person name="Bao L."/>
            <person name="Zhang J."/>
            <person name="Li Y."/>
            <person name="Jiang C."/>
            <person name="Sun L."/>
            <person name="Wang R."/>
            <person name="Zhang Y."/>
            <person name="Zhou T."/>
            <person name="Zeng Q."/>
            <person name="Fu Q."/>
            <person name="Gao S."/>
            <person name="Li N."/>
            <person name="Koren S."/>
            <person name="Jiang Y."/>
            <person name="Zimin A."/>
            <person name="Xu P."/>
            <person name="Phillippy A.M."/>
            <person name="Geng X."/>
            <person name="Song L."/>
            <person name="Sun F."/>
            <person name="Li C."/>
            <person name="Wang X."/>
            <person name="Chen A."/>
            <person name="Jin Y."/>
            <person name="Yuan Z."/>
            <person name="Yang Y."/>
            <person name="Tan S."/>
            <person name="Peatman E."/>
            <person name="Lu J."/>
            <person name="Qin Z."/>
            <person name="Dunham R."/>
            <person name="Li Z."/>
            <person name="Sonstegard T."/>
            <person name="Feng J."/>
            <person name="Danzmann R.G."/>
            <person name="Schroeder S."/>
            <person name="Scheffler B."/>
            <person name="Duke M.V."/>
            <person name="Ballard L."/>
            <person name="Kucuktas H."/>
            <person name="Kaltenboeck L."/>
            <person name="Liu H."/>
            <person name="Armbruster J."/>
            <person name="Xie Y."/>
            <person name="Kirby M.L."/>
            <person name="Tian Y."/>
            <person name="Flanagan M.E."/>
            <person name="Mu W."/>
            <person name="Waldbieser G.C."/>
        </authorList>
    </citation>
    <scope>NUCLEOTIDE SEQUENCE [LARGE SCALE GENOMIC DNA]</scope>
    <source>
        <strain evidence="4">SDA103</strain>
    </source>
</reference>
<protein>
    <submittedName>
        <fullName evidence="3 5">Immediate early response gene 5 protein</fullName>
    </submittedName>
</protein>
<name>W5U9F0_ICTPU</name>
<gene>
    <name evidence="3" type="primary">Ier5</name>
    <name evidence="5" type="synonym">ier5</name>
</gene>
<dbReference type="AlphaFoldDB" id="W5U9F0"/>